<sequence length="213" mass="22058">MQRFTPPQRLFAYAVAGLAGFVDVTGYLQLNGYFVSFMTGNTTLLARDLAEGASRVAVPALLIGGFVIGVVTGTLVGDRVASRRKVVVTGLVATLLVCAALARMAEMREISLGLLVIAMGALNTVLSANRESPVGLTYMTGALVRTGQLIADRLSGDRKADPLPFALLWVSLLVGALCGGVVAVQWGAASLWVAGGLALTLCLAATRIAPVKA</sequence>
<feature type="transmembrane region" description="Helical" evidence="1">
    <location>
        <begin position="12"/>
        <end position="36"/>
    </location>
</feature>
<dbReference type="RefSeq" id="WP_222824330.1">
    <property type="nucleotide sequence ID" value="NZ_JAHWXP010000002.1"/>
</dbReference>
<dbReference type="InterPro" id="IPR010699">
    <property type="entry name" value="DUF1275"/>
</dbReference>
<reference evidence="2 3" key="1">
    <citation type="submission" date="2021-07" db="EMBL/GenBank/DDBJ databases">
        <title>Alteriqipengyuania abyssalis NZ-12B nov, sp.nov isolated from deep sea sponge in pacific ocean.</title>
        <authorList>
            <person name="Tareen S."/>
            <person name="Wink J."/>
        </authorList>
    </citation>
    <scope>NUCLEOTIDE SEQUENCE [LARGE SCALE GENOMIC DNA]</scope>
    <source>
        <strain evidence="2 3">NZ-12B</strain>
    </source>
</reference>
<protein>
    <submittedName>
        <fullName evidence="2">DUF1275 domain-containing protein</fullName>
    </submittedName>
</protein>
<keyword evidence="1" id="KW-1133">Transmembrane helix</keyword>
<keyword evidence="3" id="KW-1185">Reference proteome</keyword>
<feature type="transmembrane region" description="Helical" evidence="1">
    <location>
        <begin position="189"/>
        <end position="209"/>
    </location>
</feature>
<accession>A0ABS7PC96</accession>
<evidence type="ECO:0000313" key="3">
    <source>
        <dbReference type="Proteomes" id="UP000759298"/>
    </source>
</evidence>
<dbReference type="EMBL" id="JAHWXP010000002">
    <property type="protein sequence ID" value="MBY8336673.1"/>
    <property type="molecule type" value="Genomic_DNA"/>
</dbReference>
<organism evidence="2 3">
    <name type="scientific">Alteriqipengyuania abyssalis</name>
    <dbReference type="NCBI Taxonomy" id="2860200"/>
    <lineage>
        <taxon>Bacteria</taxon>
        <taxon>Pseudomonadati</taxon>
        <taxon>Pseudomonadota</taxon>
        <taxon>Alphaproteobacteria</taxon>
        <taxon>Sphingomonadales</taxon>
        <taxon>Erythrobacteraceae</taxon>
        <taxon>Alteriqipengyuania</taxon>
    </lineage>
</organism>
<dbReference type="PANTHER" id="PTHR37314:SF4">
    <property type="entry name" value="UPF0700 TRANSMEMBRANE PROTEIN YOAK"/>
    <property type="match status" value="1"/>
</dbReference>
<dbReference type="Proteomes" id="UP000759298">
    <property type="component" value="Unassembled WGS sequence"/>
</dbReference>
<name>A0ABS7PC96_9SPHN</name>
<comment type="caution">
    <text evidence="2">The sequence shown here is derived from an EMBL/GenBank/DDBJ whole genome shotgun (WGS) entry which is preliminary data.</text>
</comment>
<gene>
    <name evidence="2" type="ORF">KYN89_06395</name>
</gene>
<dbReference type="PANTHER" id="PTHR37314">
    <property type="entry name" value="SLR0142 PROTEIN"/>
    <property type="match status" value="1"/>
</dbReference>
<feature type="transmembrane region" description="Helical" evidence="1">
    <location>
        <begin position="110"/>
        <end position="129"/>
    </location>
</feature>
<feature type="transmembrane region" description="Helical" evidence="1">
    <location>
        <begin position="163"/>
        <end position="183"/>
    </location>
</feature>
<proteinExistence type="predicted"/>
<feature type="transmembrane region" description="Helical" evidence="1">
    <location>
        <begin position="56"/>
        <end position="77"/>
    </location>
</feature>
<evidence type="ECO:0000256" key="1">
    <source>
        <dbReference type="SAM" id="Phobius"/>
    </source>
</evidence>
<feature type="transmembrane region" description="Helical" evidence="1">
    <location>
        <begin position="86"/>
        <end position="104"/>
    </location>
</feature>
<dbReference type="Pfam" id="PF06912">
    <property type="entry name" value="DUF1275"/>
    <property type="match status" value="1"/>
</dbReference>
<keyword evidence="1" id="KW-0472">Membrane</keyword>
<keyword evidence="1" id="KW-0812">Transmembrane</keyword>
<evidence type="ECO:0000313" key="2">
    <source>
        <dbReference type="EMBL" id="MBY8336673.1"/>
    </source>
</evidence>